<dbReference type="AlphaFoldDB" id="A0A4Y2CBY0"/>
<reference evidence="2 3" key="1">
    <citation type="journal article" date="2019" name="Sci. Rep.">
        <title>Orb-weaving spider Araneus ventricosus genome elucidates the spidroin gene catalogue.</title>
        <authorList>
            <person name="Kono N."/>
            <person name="Nakamura H."/>
            <person name="Ohtoshi R."/>
            <person name="Moran D.A.P."/>
            <person name="Shinohara A."/>
            <person name="Yoshida Y."/>
            <person name="Fujiwara M."/>
            <person name="Mori M."/>
            <person name="Tomita M."/>
            <person name="Arakawa K."/>
        </authorList>
    </citation>
    <scope>NUCLEOTIDE SEQUENCE [LARGE SCALE GENOMIC DNA]</scope>
</reference>
<evidence type="ECO:0000313" key="2">
    <source>
        <dbReference type="EMBL" id="GBM01779.1"/>
    </source>
</evidence>
<accession>A0A4Y2CBY0</accession>
<sequence>MKLKKENSGYQRTERARAPELSQVAWVTSSNLNHNSPPSNNNSSSTKPVEGSKDHQHQRQQNVRSKTISVMSLSSIYIFFSSVPHVSLK</sequence>
<comment type="caution">
    <text evidence="2">The sequence shown here is derived from an EMBL/GenBank/DDBJ whole genome shotgun (WGS) entry which is preliminary data.</text>
</comment>
<organism evidence="2 3">
    <name type="scientific">Araneus ventricosus</name>
    <name type="common">Orbweaver spider</name>
    <name type="synonym">Epeira ventricosa</name>
    <dbReference type="NCBI Taxonomy" id="182803"/>
    <lineage>
        <taxon>Eukaryota</taxon>
        <taxon>Metazoa</taxon>
        <taxon>Ecdysozoa</taxon>
        <taxon>Arthropoda</taxon>
        <taxon>Chelicerata</taxon>
        <taxon>Arachnida</taxon>
        <taxon>Araneae</taxon>
        <taxon>Araneomorphae</taxon>
        <taxon>Entelegynae</taxon>
        <taxon>Araneoidea</taxon>
        <taxon>Araneidae</taxon>
        <taxon>Araneus</taxon>
    </lineage>
</organism>
<evidence type="ECO:0000256" key="1">
    <source>
        <dbReference type="SAM" id="MobiDB-lite"/>
    </source>
</evidence>
<feature type="compositionally biased region" description="Basic and acidic residues" evidence="1">
    <location>
        <begin position="1"/>
        <end position="18"/>
    </location>
</feature>
<gene>
    <name evidence="2" type="ORF">AVEN_205449_1</name>
</gene>
<feature type="compositionally biased region" description="Low complexity" evidence="1">
    <location>
        <begin position="29"/>
        <end position="45"/>
    </location>
</feature>
<protein>
    <submittedName>
        <fullName evidence="2">Uncharacterized protein</fullName>
    </submittedName>
</protein>
<dbReference type="Proteomes" id="UP000499080">
    <property type="component" value="Unassembled WGS sequence"/>
</dbReference>
<name>A0A4Y2CBY0_ARAVE</name>
<dbReference type="EMBL" id="BGPR01000173">
    <property type="protein sequence ID" value="GBM01779.1"/>
    <property type="molecule type" value="Genomic_DNA"/>
</dbReference>
<feature type="region of interest" description="Disordered" evidence="1">
    <location>
        <begin position="1"/>
        <end position="66"/>
    </location>
</feature>
<proteinExistence type="predicted"/>
<evidence type="ECO:0000313" key="3">
    <source>
        <dbReference type="Proteomes" id="UP000499080"/>
    </source>
</evidence>
<keyword evidence="3" id="KW-1185">Reference proteome</keyword>